<organism evidence="1 2">
    <name type="scientific">Artomyces pyxidatus</name>
    <dbReference type="NCBI Taxonomy" id="48021"/>
    <lineage>
        <taxon>Eukaryota</taxon>
        <taxon>Fungi</taxon>
        <taxon>Dikarya</taxon>
        <taxon>Basidiomycota</taxon>
        <taxon>Agaricomycotina</taxon>
        <taxon>Agaricomycetes</taxon>
        <taxon>Russulales</taxon>
        <taxon>Auriscalpiaceae</taxon>
        <taxon>Artomyces</taxon>
    </lineage>
</organism>
<evidence type="ECO:0000313" key="2">
    <source>
        <dbReference type="Proteomes" id="UP000814140"/>
    </source>
</evidence>
<accession>A0ACB8TAC0</accession>
<gene>
    <name evidence="1" type="ORF">BV25DRAFT_1850737</name>
</gene>
<protein>
    <submittedName>
        <fullName evidence="1">Nucleic acid-binding protein</fullName>
    </submittedName>
</protein>
<reference evidence="1" key="2">
    <citation type="journal article" date="2022" name="New Phytol.">
        <title>Evolutionary transition to the ectomycorrhizal habit in the genomes of a hyperdiverse lineage of mushroom-forming fungi.</title>
        <authorList>
            <person name="Looney B."/>
            <person name="Miyauchi S."/>
            <person name="Morin E."/>
            <person name="Drula E."/>
            <person name="Courty P.E."/>
            <person name="Kohler A."/>
            <person name="Kuo A."/>
            <person name="LaButti K."/>
            <person name="Pangilinan J."/>
            <person name="Lipzen A."/>
            <person name="Riley R."/>
            <person name="Andreopoulos W."/>
            <person name="He G."/>
            <person name="Johnson J."/>
            <person name="Nolan M."/>
            <person name="Tritt A."/>
            <person name="Barry K.W."/>
            <person name="Grigoriev I.V."/>
            <person name="Nagy L.G."/>
            <person name="Hibbett D."/>
            <person name="Henrissat B."/>
            <person name="Matheny P.B."/>
            <person name="Labbe J."/>
            <person name="Martin F.M."/>
        </authorList>
    </citation>
    <scope>NUCLEOTIDE SEQUENCE</scope>
    <source>
        <strain evidence="1">HHB10654</strain>
    </source>
</reference>
<evidence type="ECO:0000313" key="1">
    <source>
        <dbReference type="EMBL" id="KAI0065397.1"/>
    </source>
</evidence>
<reference evidence="1" key="1">
    <citation type="submission" date="2021-03" db="EMBL/GenBank/DDBJ databases">
        <authorList>
            <consortium name="DOE Joint Genome Institute"/>
            <person name="Ahrendt S."/>
            <person name="Looney B.P."/>
            <person name="Miyauchi S."/>
            <person name="Morin E."/>
            <person name="Drula E."/>
            <person name="Courty P.E."/>
            <person name="Chicoki N."/>
            <person name="Fauchery L."/>
            <person name="Kohler A."/>
            <person name="Kuo A."/>
            <person name="Labutti K."/>
            <person name="Pangilinan J."/>
            <person name="Lipzen A."/>
            <person name="Riley R."/>
            <person name="Andreopoulos W."/>
            <person name="He G."/>
            <person name="Johnson J."/>
            <person name="Barry K.W."/>
            <person name="Grigoriev I.V."/>
            <person name="Nagy L."/>
            <person name="Hibbett D."/>
            <person name="Henrissat B."/>
            <person name="Matheny P.B."/>
            <person name="Labbe J."/>
            <person name="Martin F."/>
        </authorList>
    </citation>
    <scope>NUCLEOTIDE SEQUENCE</scope>
    <source>
        <strain evidence="1">HHB10654</strain>
    </source>
</reference>
<comment type="caution">
    <text evidence="1">The sequence shown here is derived from an EMBL/GenBank/DDBJ whole genome shotgun (WGS) entry which is preliminary data.</text>
</comment>
<keyword evidence="2" id="KW-1185">Reference proteome</keyword>
<dbReference type="EMBL" id="MU277195">
    <property type="protein sequence ID" value="KAI0065397.1"/>
    <property type="molecule type" value="Genomic_DNA"/>
</dbReference>
<sequence length="338" mass="37494">MADSDTDEFVSAQREVPGSLRPVTVKQLLQAEQPHPGARFAIDNIGIDRISCVASVIEMYQTERQRVWYLEDGSKGRIKVMKWIGGQDSQDLFDQIHEHRYIHVIGTLESYHGINQLVAFHVRPVLDMHEPFYHLLEAMVATLYYDRGPIPQGTLQGIERGPSPSQNLSQLSATEYGDETTDETVPPPSLDSQSQRETEEDRPRPVSPTPALDSDDVPTIELSSDEDDFVTVPPQSPSPSPDPEPDPAMPTPDPGHAVPEAYARHDPYSYLSPLHRAILLQIQNNDHISPNGVSVKIVARGLEQLGASPSQIQAAIEELMDNGLIYTTTDESHLKVVD</sequence>
<dbReference type="Proteomes" id="UP000814140">
    <property type="component" value="Unassembled WGS sequence"/>
</dbReference>
<proteinExistence type="predicted"/>
<name>A0ACB8TAC0_9AGAM</name>